<evidence type="ECO:0000259" key="9">
    <source>
        <dbReference type="PROSITE" id="PS50280"/>
    </source>
</evidence>
<gene>
    <name evidence="13" type="ORF">LTRI10_LOCUS24814</name>
</gene>
<evidence type="ECO:0000256" key="7">
    <source>
        <dbReference type="PROSITE-ProRule" id="PRU00358"/>
    </source>
</evidence>
<dbReference type="InterPro" id="IPR051357">
    <property type="entry name" value="H3K9_HMTase_SUVAR3-9"/>
</dbReference>
<dbReference type="SMART" id="SM00317">
    <property type="entry name" value="SET"/>
    <property type="match status" value="1"/>
</dbReference>
<dbReference type="SMART" id="SM00508">
    <property type="entry name" value="PostSET"/>
    <property type="match status" value="1"/>
</dbReference>
<feature type="domain" description="Post-SET" evidence="11">
    <location>
        <begin position="687"/>
        <end position="703"/>
    </location>
</feature>
<dbReference type="AlphaFoldDB" id="A0AAV2ECX6"/>
<dbReference type="SUPFAM" id="SSF82199">
    <property type="entry name" value="SET domain"/>
    <property type="match status" value="1"/>
</dbReference>
<evidence type="ECO:0000256" key="4">
    <source>
        <dbReference type="ARBA" id="ARBA00022679"/>
    </source>
</evidence>
<evidence type="ECO:0000256" key="8">
    <source>
        <dbReference type="SAM" id="MobiDB-lite"/>
    </source>
</evidence>
<dbReference type="InterPro" id="IPR001214">
    <property type="entry name" value="SET_dom"/>
</dbReference>
<dbReference type="Gene3D" id="2.30.280.10">
    <property type="entry name" value="SRA-YDG"/>
    <property type="match status" value="1"/>
</dbReference>
<name>A0AAV2ECX6_9ROSI</name>
<dbReference type="GO" id="GO:0003690">
    <property type="term" value="F:double-stranded DNA binding"/>
    <property type="evidence" value="ECO:0007669"/>
    <property type="project" value="TreeGrafter"/>
</dbReference>
<evidence type="ECO:0000256" key="3">
    <source>
        <dbReference type="ARBA" id="ARBA00022603"/>
    </source>
</evidence>
<evidence type="ECO:0000259" key="11">
    <source>
        <dbReference type="PROSITE" id="PS50868"/>
    </source>
</evidence>
<dbReference type="Proteomes" id="UP001497516">
    <property type="component" value="Chromosome 4"/>
</dbReference>
<keyword evidence="2" id="KW-0158">Chromosome</keyword>
<feature type="domain" description="Pre-SET" evidence="10">
    <location>
        <begin position="459"/>
        <end position="521"/>
    </location>
</feature>
<dbReference type="PROSITE" id="PS50280">
    <property type="entry name" value="SET"/>
    <property type="match status" value="1"/>
</dbReference>
<sequence length="703" mass="78173">MFFVSSRIQGNSEDSNTVAALQSSPSRQDDGFRSFLPTPGSRWRSAGNPSFLGLRSRPFPSLPLFTQFSEPPETVASQILGELLMGKIIDESEVEFYPDASVQWSASSKRRSSSRLRDIPEQKRPFYGDKLVSGSREEVDGEQRLNVTPNADKDAEDMDVPDIVDLEDSCSFKMVDYDSFVTDSLKQTMKKSNGDYLDFVQKQTKPSKGSDVKATNEILNKKENVNSNMKLGLLPGIVAGHRFFSRAEMVAIGFQQHWLSGIDYLRKHSKRLMQNDHIPHLAVAVVLAHPSKGDIDCINEVVFTHPSGNKLPSNRHRVENQAMPDASLALKNNMEQCIPVRFIYANKCSDTNGSNEYTYCGLYKVLKCWSVEGKNGQPVFTYRLKKLLGQPKVTIERERQSTFPTKLTGLVCEDISYGEEAVKIPVTNTVDSCPIGPPDFKYTKSIQVATDVVIPPSAPGCNCKGNCTNPKTCSCAQLNGSDLPYSELDGGRLIKAKDVVYECGPGCSCGSKCINRVSQHGLKFQLEVYRTKVKGWAVRSWDLIPAGAPVCEYTGLLRRNAEMDSVHDNDYIFDIDCLHTMHGIDGREKREGDVPVTSGTPEQVDATLRESDTEFCIDAGSSGNVTRFINHSCEPNLFVQCILSSHHDLRLARIVLFAADDIDPMTELTYDYAYRLGSVTDEDGKVKELECHCGTSECRGRLY</sequence>
<evidence type="ECO:0000256" key="5">
    <source>
        <dbReference type="ARBA" id="ARBA00022691"/>
    </source>
</evidence>
<evidence type="ECO:0000256" key="2">
    <source>
        <dbReference type="ARBA" id="ARBA00022454"/>
    </source>
</evidence>
<feature type="domain" description="YDG" evidence="12">
    <location>
        <begin position="232"/>
        <end position="386"/>
    </location>
</feature>
<dbReference type="InterPro" id="IPR003105">
    <property type="entry name" value="SRA_YDG"/>
</dbReference>
<evidence type="ECO:0000259" key="10">
    <source>
        <dbReference type="PROSITE" id="PS50867"/>
    </source>
</evidence>
<organism evidence="13 14">
    <name type="scientific">Linum trigynum</name>
    <dbReference type="NCBI Taxonomy" id="586398"/>
    <lineage>
        <taxon>Eukaryota</taxon>
        <taxon>Viridiplantae</taxon>
        <taxon>Streptophyta</taxon>
        <taxon>Embryophyta</taxon>
        <taxon>Tracheophyta</taxon>
        <taxon>Spermatophyta</taxon>
        <taxon>Magnoliopsida</taxon>
        <taxon>eudicotyledons</taxon>
        <taxon>Gunneridae</taxon>
        <taxon>Pentapetalae</taxon>
        <taxon>rosids</taxon>
        <taxon>fabids</taxon>
        <taxon>Malpighiales</taxon>
        <taxon>Linaceae</taxon>
        <taxon>Linum</taxon>
    </lineage>
</organism>
<dbReference type="SMART" id="SM00468">
    <property type="entry name" value="PreSET"/>
    <property type="match status" value="1"/>
</dbReference>
<evidence type="ECO:0000313" key="14">
    <source>
        <dbReference type="Proteomes" id="UP001497516"/>
    </source>
</evidence>
<dbReference type="Pfam" id="PF02182">
    <property type="entry name" value="SAD_SRA"/>
    <property type="match status" value="1"/>
</dbReference>
<keyword evidence="14" id="KW-1185">Reference proteome</keyword>
<dbReference type="InterPro" id="IPR015947">
    <property type="entry name" value="PUA-like_sf"/>
</dbReference>
<dbReference type="Gene3D" id="2.170.270.10">
    <property type="entry name" value="SET domain"/>
    <property type="match status" value="1"/>
</dbReference>
<dbReference type="PROSITE" id="PS50867">
    <property type="entry name" value="PRE_SET"/>
    <property type="match status" value="1"/>
</dbReference>
<dbReference type="GO" id="GO:0005634">
    <property type="term" value="C:nucleus"/>
    <property type="evidence" value="ECO:0007669"/>
    <property type="project" value="UniProtKB-SubCell"/>
</dbReference>
<dbReference type="PANTHER" id="PTHR45660:SF94">
    <property type="entry name" value="HISTONE-LYSINE N-METHYLTRANSFERASE, H3 LYSINE-9 SPECIFIC SUVH4"/>
    <property type="match status" value="1"/>
</dbReference>
<accession>A0AAV2ECX6</accession>
<keyword evidence="4" id="KW-0808">Transferase</keyword>
<evidence type="ECO:0000256" key="1">
    <source>
        <dbReference type="ARBA" id="ARBA00004584"/>
    </source>
</evidence>
<dbReference type="InterPro" id="IPR003616">
    <property type="entry name" value="Post-SET_dom"/>
</dbReference>
<dbReference type="SMART" id="SM00466">
    <property type="entry name" value="SRA"/>
    <property type="match status" value="1"/>
</dbReference>
<dbReference type="InterPro" id="IPR046341">
    <property type="entry name" value="SET_dom_sf"/>
</dbReference>
<feature type="region of interest" description="Disordered" evidence="8">
    <location>
        <begin position="1"/>
        <end position="41"/>
    </location>
</feature>
<feature type="region of interest" description="Disordered" evidence="8">
    <location>
        <begin position="135"/>
        <end position="156"/>
    </location>
</feature>
<protein>
    <submittedName>
        <fullName evidence="13">Uncharacterized protein</fullName>
    </submittedName>
</protein>
<comment type="subcellular location">
    <subcellularLocation>
        <location evidence="1">Chromosome</location>
        <location evidence="1">Centromere</location>
    </subcellularLocation>
    <subcellularLocation>
        <location evidence="7">Nucleus</location>
    </subcellularLocation>
</comment>
<reference evidence="13 14" key="1">
    <citation type="submission" date="2024-04" db="EMBL/GenBank/DDBJ databases">
        <authorList>
            <person name="Fracassetti M."/>
        </authorList>
    </citation>
    <scope>NUCLEOTIDE SEQUENCE [LARGE SCALE GENOMIC DNA]</scope>
</reference>
<dbReference type="PROSITE" id="PS51015">
    <property type="entry name" value="YDG"/>
    <property type="match status" value="1"/>
</dbReference>
<evidence type="ECO:0000256" key="6">
    <source>
        <dbReference type="ARBA" id="ARBA00023242"/>
    </source>
</evidence>
<dbReference type="GO" id="GO:0000775">
    <property type="term" value="C:chromosome, centromeric region"/>
    <property type="evidence" value="ECO:0007669"/>
    <property type="project" value="UniProtKB-SubCell"/>
</dbReference>
<dbReference type="PROSITE" id="PS50868">
    <property type="entry name" value="POST_SET"/>
    <property type="match status" value="1"/>
</dbReference>
<dbReference type="GO" id="GO:0032259">
    <property type="term" value="P:methylation"/>
    <property type="evidence" value="ECO:0007669"/>
    <property type="project" value="UniProtKB-KW"/>
</dbReference>
<dbReference type="PANTHER" id="PTHR45660">
    <property type="entry name" value="HISTONE-LYSINE N-METHYLTRANSFERASE SETMAR"/>
    <property type="match status" value="1"/>
</dbReference>
<dbReference type="EMBL" id="OZ034817">
    <property type="protein sequence ID" value="CAL1383548.1"/>
    <property type="molecule type" value="Genomic_DNA"/>
</dbReference>
<feature type="compositionally biased region" description="Polar residues" evidence="8">
    <location>
        <begin position="1"/>
        <end position="26"/>
    </location>
</feature>
<dbReference type="InterPro" id="IPR036987">
    <property type="entry name" value="SRA-YDG_sf"/>
</dbReference>
<dbReference type="GO" id="GO:0042054">
    <property type="term" value="F:histone methyltransferase activity"/>
    <property type="evidence" value="ECO:0007669"/>
    <property type="project" value="InterPro"/>
</dbReference>
<dbReference type="SUPFAM" id="SSF88697">
    <property type="entry name" value="PUA domain-like"/>
    <property type="match status" value="1"/>
</dbReference>
<keyword evidence="3" id="KW-0489">Methyltransferase</keyword>
<feature type="domain" description="SET" evidence="9">
    <location>
        <begin position="524"/>
        <end position="673"/>
    </location>
</feature>
<evidence type="ECO:0000313" key="13">
    <source>
        <dbReference type="EMBL" id="CAL1383548.1"/>
    </source>
</evidence>
<dbReference type="Pfam" id="PF00856">
    <property type="entry name" value="SET"/>
    <property type="match status" value="1"/>
</dbReference>
<keyword evidence="6 7" id="KW-0539">Nucleus</keyword>
<keyword evidence="5" id="KW-0949">S-adenosyl-L-methionine</keyword>
<dbReference type="InterPro" id="IPR007728">
    <property type="entry name" value="Pre-SET_dom"/>
</dbReference>
<proteinExistence type="predicted"/>
<dbReference type="Pfam" id="PF05033">
    <property type="entry name" value="Pre-SET"/>
    <property type="match status" value="1"/>
</dbReference>
<evidence type="ECO:0000259" key="12">
    <source>
        <dbReference type="PROSITE" id="PS51015"/>
    </source>
</evidence>
<dbReference type="GO" id="GO:0008270">
    <property type="term" value="F:zinc ion binding"/>
    <property type="evidence" value="ECO:0007669"/>
    <property type="project" value="InterPro"/>
</dbReference>